<evidence type="ECO:0000259" key="8">
    <source>
        <dbReference type="Pfam" id="PF23559"/>
    </source>
</evidence>
<evidence type="ECO:0000256" key="5">
    <source>
        <dbReference type="ARBA" id="ARBA00022840"/>
    </source>
</evidence>
<dbReference type="SUPFAM" id="SSF52540">
    <property type="entry name" value="P-loop containing nucleoside triphosphate hydrolases"/>
    <property type="match status" value="1"/>
</dbReference>
<dbReference type="PANTHER" id="PTHR36766:SF40">
    <property type="entry name" value="DISEASE RESISTANCE PROTEIN RGA3"/>
    <property type="match status" value="1"/>
</dbReference>
<dbReference type="InterPro" id="IPR027417">
    <property type="entry name" value="P-loop_NTPase"/>
</dbReference>
<dbReference type="InterPro" id="IPR056789">
    <property type="entry name" value="LRR_R13L1-DRL21"/>
</dbReference>
<feature type="domain" description="NB-ARC" evidence="6">
    <location>
        <begin position="210"/>
        <end position="379"/>
    </location>
</feature>
<keyword evidence="4" id="KW-0611">Plant defense</keyword>
<dbReference type="InterPro" id="IPR036388">
    <property type="entry name" value="WH-like_DNA-bd_sf"/>
</dbReference>
<dbReference type="Pfam" id="PF25019">
    <property type="entry name" value="LRR_R13L1-DRL21"/>
    <property type="match status" value="2"/>
</dbReference>
<evidence type="ECO:0000259" key="7">
    <source>
        <dbReference type="Pfam" id="PF18052"/>
    </source>
</evidence>
<keyword evidence="5" id="KW-0067">ATP-binding</keyword>
<evidence type="ECO:0000313" key="11">
    <source>
        <dbReference type="Proteomes" id="UP001174677"/>
    </source>
</evidence>
<feature type="domain" description="R13L1/DRL21-like LRR repeat region" evidence="9">
    <location>
        <begin position="713"/>
        <end position="838"/>
    </location>
</feature>
<protein>
    <submittedName>
        <fullName evidence="10">Uncharacterized protein</fullName>
    </submittedName>
</protein>
<dbReference type="Proteomes" id="UP001174677">
    <property type="component" value="Chromosome 14"/>
</dbReference>
<keyword evidence="1" id="KW-0433">Leucine-rich repeat</keyword>
<name>A0ABQ9L4S9_HEVBR</name>
<dbReference type="PRINTS" id="PR00364">
    <property type="entry name" value="DISEASERSIST"/>
</dbReference>
<dbReference type="Gene3D" id="1.20.5.4130">
    <property type="match status" value="1"/>
</dbReference>
<dbReference type="Gene3D" id="3.40.50.300">
    <property type="entry name" value="P-loop containing nucleotide triphosphate hydrolases"/>
    <property type="match status" value="1"/>
</dbReference>
<feature type="domain" description="R13L1/DRL21-like LRR repeat region" evidence="9">
    <location>
        <begin position="1002"/>
        <end position="1065"/>
    </location>
</feature>
<keyword evidence="3" id="KW-0547">Nucleotide-binding</keyword>
<comment type="caution">
    <text evidence="10">The sequence shown here is derived from an EMBL/GenBank/DDBJ whole genome shotgun (WGS) entry which is preliminary data.</text>
</comment>
<dbReference type="PANTHER" id="PTHR36766">
    <property type="entry name" value="PLANT BROAD-SPECTRUM MILDEW RESISTANCE PROTEIN RPW8"/>
    <property type="match status" value="1"/>
</dbReference>
<dbReference type="InterPro" id="IPR041118">
    <property type="entry name" value="Rx_N"/>
</dbReference>
<evidence type="ECO:0000256" key="2">
    <source>
        <dbReference type="ARBA" id="ARBA00022737"/>
    </source>
</evidence>
<dbReference type="EMBL" id="JARPOI010000014">
    <property type="protein sequence ID" value="KAJ9158778.1"/>
    <property type="molecule type" value="Genomic_DNA"/>
</dbReference>
<evidence type="ECO:0000256" key="3">
    <source>
        <dbReference type="ARBA" id="ARBA00022741"/>
    </source>
</evidence>
<dbReference type="InterPro" id="IPR002182">
    <property type="entry name" value="NB-ARC"/>
</dbReference>
<feature type="domain" description="Disease resistance protein winged helix" evidence="8">
    <location>
        <begin position="465"/>
        <end position="532"/>
    </location>
</feature>
<dbReference type="InterPro" id="IPR042197">
    <property type="entry name" value="Apaf_helical"/>
</dbReference>
<organism evidence="10 11">
    <name type="scientific">Hevea brasiliensis</name>
    <name type="common">Para rubber tree</name>
    <name type="synonym">Siphonia brasiliensis</name>
    <dbReference type="NCBI Taxonomy" id="3981"/>
    <lineage>
        <taxon>Eukaryota</taxon>
        <taxon>Viridiplantae</taxon>
        <taxon>Streptophyta</taxon>
        <taxon>Embryophyta</taxon>
        <taxon>Tracheophyta</taxon>
        <taxon>Spermatophyta</taxon>
        <taxon>Magnoliopsida</taxon>
        <taxon>eudicotyledons</taxon>
        <taxon>Gunneridae</taxon>
        <taxon>Pentapetalae</taxon>
        <taxon>rosids</taxon>
        <taxon>fabids</taxon>
        <taxon>Malpighiales</taxon>
        <taxon>Euphorbiaceae</taxon>
        <taxon>Crotonoideae</taxon>
        <taxon>Micrandreae</taxon>
        <taxon>Hevea</taxon>
    </lineage>
</organism>
<evidence type="ECO:0000259" key="9">
    <source>
        <dbReference type="Pfam" id="PF25019"/>
    </source>
</evidence>
<accession>A0ABQ9L4S9</accession>
<dbReference type="InterPro" id="IPR032675">
    <property type="entry name" value="LRR_dom_sf"/>
</dbReference>
<keyword evidence="11" id="KW-1185">Reference proteome</keyword>
<dbReference type="Gene3D" id="1.10.10.10">
    <property type="entry name" value="Winged helix-like DNA-binding domain superfamily/Winged helix DNA-binding domain"/>
    <property type="match status" value="1"/>
</dbReference>
<feature type="domain" description="Disease resistance N-terminal" evidence="7">
    <location>
        <begin position="51"/>
        <end position="132"/>
    </location>
</feature>
<dbReference type="SUPFAM" id="SSF52058">
    <property type="entry name" value="L domain-like"/>
    <property type="match status" value="1"/>
</dbReference>
<evidence type="ECO:0000259" key="6">
    <source>
        <dbReference type="Pfam" id="PF00931"/>
    </source>
</evidence>
<dbReference type="Pfam" id="PF00931">
    <property type="entry name" value="NB-ARC"/>
    <property type="match status" value="1"/>
</dbReference>
<dbReference type="Pfam" id="PF23559">
    <property type="entry name" value="WHD_DRP"/>
    <property type="match status" value="1"/>
</dbReference>
<dbReference type="InterPro" id="IPR058922">
    <property type="entry name" value="WHD_DRP"/>
</dbReference>
<dbReference type="Gene3D" id="3.80.10.10">
    <property type="entry name" value="Ribonuclease Inhibitor"/>
    <property type="match status" value="3"/>
</dbReference>
<evidence type="ECO:0000256" key="1">
    <source>
        <dbReference type="ARBA" id="ARBA00022614"/>
    </source>
</evidence>
<dbReference type="Gene3D" id="1.10.8.430">
    <property type="entry name" value="Helical domain of apoptotic protease-activating factors"/>
    <property type="match status" value="1"/>
</dbReference>
<gene>
    <name evidence="10" type="ORF">P3X46_024329</name>
</gene>
<sequence>MLSSKPYIYWLINYELHHLSQTHKFPLTFFIFILPKFLSLSFHRWLNKSHSKLTSFASEEIGFVYGFKNDLRRLQTTLSTIKAILLDAEEKQEQSHAVKDWIKRLKDVVYDADDLLDDVATEGLRRKVEGQGRIVRKVCDFFSSSNQIAFRFKMGNRIKDLRERLDEVANDLSGFRFIVRKEVGVDMRVKNSWRETDSFVQESEMIGRDGDKKKIIESLLCPDNQSNVSVVAIVGFGGLGKTALAQLVYNDEKVMNYFDLKMWACVSEESNIEMIVKIILKSANIEVSNSSLEQLQIRLRQHLERKKYLMVLDDVWNVDYRIWSQLRKYLMVGAIGSKILVTTRNKSVALAMGVNSPYALGGLTEDQSWDLFEKLVFREGTSRVNPNLIEIGKKIAKKCKGVPLAIRALGGIMQLKSRESDEWLSVLENEIWKLFESKNDVGPVLKLSYDHLPNHLKQCFAYCAMFPKDYEFDKETLIQLWMAQGYVQCWSQSGNESLEEIGDGYFNELLFKSFFQKDEHGYKMHDIIHDLAQSIAGDSCFVVNDTTKDIPDRVQHVYFEGLPSEECLRKFKNKGLRTLFFSRELDINLDSIISNCRSLCVLSLRGWYIDGLPDSIGKLKHLRYLDISRNQIIESLPNCICSLYNLQTLILSDYWVLRELPRDIRKLICLRSLMIDECNRLEYMPVGLGRLTSLKRLSNFIVGRDQGRRCATLNELNSLNQLSGEISIELRGNVRSAALESNQVNLKEKKHLHSLDLYFYWSGTGDIDSGNSELLLDNLHPHPNLKQLHVNGYEGVRFSNWLSSITNLVDIDIRACPKCEHLPPLDRLPSLKSLRLDEFNSLNYISDEMAESSSFSSASTTFFPSLKILQLIYCPNLKGWWRTCRDADLVPQFPCLSHLTIRNCPNLTLMPTFPSLDMDLYLSNANIRPLHQTLKMKIMTATASTLPSTSSSVTASFPKLKSLYLEEIEGLSSLPGEWMQNLISLKNLTVSYLSSLVSLPRELRHVTTLQHLEISDCSNLTALPDWMGNLTSLEYLQIKNCPKLESLPKVMRQITTLQRLIIKDCPHLSERCEHDMAADWPNISHIPYIMIDRHQIQERGRYLL</sequence>
<dbReference type="Pfam" id="PF18052">
    <property type="entry name" value="Rx_N"/>
    <property type="match status" value="1"/>
</dbReference>
<evidence type="ECO:0000256" key="4">
    <source>
        <dbReference type="ARBA" id="ARBA00022821"/>
    </source>
</evidence>
<keyword evidence="2" id="KW-0677">Repeat</keyword>
<evidence type="ECO:0000313" key="10">
    <source>
        <dbReference type="EMBL" id="KAJ9158778.1"/>
    </source>
</evidence>
<proteinExistence type="predicted"/>
<reference evidence="10" key="1">
    <citation type="journal article" date="2023" name="Plant Biotechnol. J.">
        <title>Chromosome-level wild Hevea brasiliensis genome provides new tools for genomic-assisted breeding and valuable loci to elevate rubber yield.</title>
        <authorList>
            <person name="Cheng H."/>
            <person name="Song X."/>
            <person name="Hu Y."/>
            <person name="Wu T."/>
            <person name="Yang Q."/>
            <person name="An Z."/>
            <person name="Feng S."/>
            <person name="Deng Z."/>
            <person name="Wu W."/>
            <person name="Zeng X."/>
            <person name="Tu M."/>
            <person name="Wang X."/>
            <person name="Huang H."/>
        </authorList>
    </citation>
    <scope>NUCLEOTIDE SEQUENCE</scope>
    <source>
        <strain evidence="10">MT/VB/25A 57/8</strain>
    </source>
</reference>